<dbReference type="PANTHER" id="PTHR36442:SF1">
    <property type="entry name" value="CYCLIC-DI-AMP PHOSPHODIESTERASE PGPH"/>
    <property type="match status" value="1"/>
</dbReference>
<dbReference type="Pfam" id="PF07698">
    <property type="entry name" value="7TM-7TMR_HD"/>
    <property type="match status" value="1"/>
</dbReference>
<dbReference type="SUPFAM" id="SSF109604">
    <property type="entry name" value="HD-domain/PDEase-like"/>
    <property type="match status" value="1"/>
</dbReference>
<keyword evidence="1" id="KW-1133">Transmembrane helix</keyword>
<dbReference type="eggNOG" id="COG1480">
    <property type="taxonomic scope" value="Bacteria"/>
</dbReference>
<feature type="transmembrane region" description="Helical" evidence="1">
    <location>
        <begin position="350"/>
        <end position="369"/>
    </location>
</feature>
<feature type="transmembrane region" description="Helical" evidence="1">
    <location>
        <begin position="389"/>
        <end position="415"/>
    </location>
</feature>
<dbReference type="NCBIfam" id="TIGR00277">
    <property type="entry name" value="HDIG"/>
    <property type="match status" value="1"/>
</dbReference>
<feature type="transmembrane region" description="Helical" evidence="1">
    <location>
        <begin position="318"/>
        <end position="338"/>
    </location>
</feature>
<dbReference type="CDD" id="cd00077">
    <property type="entry name" value="HDc"/>
    <property type="match status" value="1"/>
</dbReference>
<keyword evidence="1" id="KW-0812">Transmembrane</keyword>
<keyword evidence="1" id="KW-0472">Membrane</keyword>
<dbReference type="KEGG" id="amr:AM1_5437"/>
<evidence type="ECO:0000313" key="3">
    <source>
        <dbReference type="EMBL" id="ABW30393.1"/>
    </source>
</evidence>
<dbReference type="InterPro" id="IPR006674">
    <property type="entry name" value="HD_domain"/>
</dbReference>
<dbReference type="InterPro" id="IPR006675">
    <property type="entry name" value="HDIG_dom"/>
</dbReference>
<feature type="transmembrane region" description="Helical" evidence="1">
    <location>
        <begin position="463"/>
        <end position="486"/>
    </location>
</feature>
<organism evidence="3 4">
    <name type="scientific">Acaryochloris marina (strain MBIC 11017)</name>
    <dbReference type="NCBI Taxonomy" id="329726"/>
    <lineage>
        <taxon>Bacteria</taxon>
        <taxon>Bacillati</taxon>
        <taxon>Cyanobacteriota</taxon>
        <taxon>Cyanophyceae</taxon>
        <taxon>Acaryochloridales</taxon>
        <taxon>Acaryochloridaceae</taxon>
        <taxon>Acaryochloris</taxon>
    </lineage>
</organism>
<gene>
    <name evidence="3" type="ordered locus">AM1_5437</name>
</gene>
<feature type="transmembrane region" description="Helical" evidence="1">
    <location>
        <begin position="436"/>
        <end position="457"/>
    </location>
</feature>
<evidence type="ECO:0000313" key="4">
    <source>
        <dbReference type="Proteomes" id="UP000000268"/>
    </source>
</evidence>
<dbReference type="Proteomes" id="UP000000268">
    <property type="component" value="Chromosome"/>
</dbReference>
<evidence type="ECO:0000256" key="1">
    <source>
        <dbReference type="SAM" id="Phobius"/>
    </source>
</evidence>
<dbReference type="InterPro" id="IPR011621">
    <property type="entry name" value="Metal-dep_PHydrolase_7TM_intra"/>
</dbReference>
<dbReference type="Pfam" id="PF07697">
    <property type="entry name" value="7TMR-HDED"/>
    <property type="match status" value="1"/>
</dbReference>
<keyword evidence="3" id="KW-0378">Hydrolase</keyword>
<dbReference type="OrthoDB" id="9806952at2"/>
<dbReference type="HOGENOM" id="CLU_015767_1_2_3"/>
<reference evidence="3 4" key="1">
    <citation type="journal article" date="2008" name="Proc. Natl. Acad. Sci. U.S.A.">
        <title>Niche adaptation and genome expansion in the chlorophyll d-producing cyanobacterium Acaryochloris marina.</title>
        <authorList>
            <person name="Swingley W.D."/>
            <person name="Chen M."/>
            <person name="Cheung P.C."/>
            <person name="Conrad A.L."/>
            <person name="Dejesa L.C."/>
            <person name="Hao J."/>
            <person name="Honchak B.M."/>
            <person name="Karbach L.E."/>
            <person name="Kurdoglu A."/>
            <person name="Lahiri S."/>
            <person name="Mastrian S.D."/>
            <person name="Miyashita H."/>
            <person name="Page L."/>
            <person name="Ramakrishna P."/>
            <person name="Satoh S."/>
            <person name="Sattley W.M."/>
            <person name="Shimada Y."/>
            <person name="Taylor H.L."/>
            <person name="Tomo T."/>
            <person name="Tsuchiya T."/>
            <person name="Wang Z.T."/>
            <person name="Raymond J."/>
            <person name="Mimuro M."/>
            <person name="Blankenship R.E."/>
            <person name="Touchman J.W."/>
        </authorList>
    </citation>
    <scope>NUCLEOTIDE SEQUENCE [LARGE SCALE GENOMIC DNA]</scope>
    <source>
        <strain evidence="4">MBIC 11017</strain>
    </source>
</reference>
<dbReference type="InterPro" id="IPR052722">
    <property type="entry name" value="PgpH_phosphodiesterase"/>
</dbReference>
<dbReference type="Pfam" id="PF01966">
    <property type="entry name" value="HD"/>
    <property type="match status" value="1"/>
</dbReference>
<dbReference type="EMBL" id="CP000828">
    <property type="protein sequence ID" value="ABW30393.1"/>
    <property type="molecule type" value="Genomic_DNA"/>
</dbReference>
<proteinExistence type="predicted"/>
<dbReference type="AlphaFoldDB" id="B0CCV1"/>
<keyword evidence="4" id="KW-1185">Reference proteome</keyword>
<feature type="domain" description="HD/PDEase" evidence="2">
    <location>
        <begin position="519"/>
        <end position="681"/>
    </location>
</feature>
<dbReference type="STRING" id="329726.AM1_5437"/>
<evidence type="ECO:0000259" key="2">
    <source>
        <dbReference type="SMART" id="SM00471"/>
    </source>
</evidence>
<sequence>MFVVSVAALTSVIGHRFYNEPQLTIGTVAPETIKAPESAQAADPIATAAAREAAFRNAVSVYMVNPSQTAAIQADLDSYLADIQKFRGSAGEFPYTSIKTLSPRVQHFLRQQNTGDFQTLLKQVNATTPPSTAWLKTKNAQAAIKALRTYRAKEKDGVKWSALMRSITQAQQDYQAALGKVPPRLQGFSSRTLLEFTEPEWAMAQKRLRTALKRILTQGIPPGLPGTVMRSTIKVQLQDYPAKVQALGIKLLPNVLKPNLSIDPTGTLRQREIIAEQIPPILIPIDKDEVIVKSGERISQADFALLEHFGLSRRGINLLGLFGTMAAVSGGIAVFLVVQRRCRLEFDRRDYVLVLMLSASASLLIWTTALRYTSLPAVGLLVGSFYGPVLGATVVVILSSLISLGLSSGFIELGAIAAGSLVASLVARQRRSREEIALLGVIVAITQGVALFILMTLAGAPVYSILGLSLIQGLVGLGWTIVALGISPYIEHVFDLVTPIRLAELANPNRPLLKRLSREAPGTFQHTMFVATLAEAGASALDCNVELVRTGTLYHDIGKMHDPQFFIENQRDTTNKHDLLNDPWQSAEIIKKHVSEGLVMARKCRLPAAVQAFIPEHQGTMVIAFFHHQAQQQASANPELDPVQESDFRYPGPVPQSRETGIVMLADSCEAALRSLKDATPDLALKTINKIFKARWQDNQLVDSQLTRDELNVLAEVFVEVWMQFHHKRIPYPTATIPPK</sequence>
<dbReference type="InterPro" id="IPR011624">
    <property type="entry name" value="Metal-dep_PHydrolase_7TM_extra"/>
</dbReference>
<dbReference type="Gene3D" id="1.10.3210.10">
    <property type="entry name" value="Hypothetical protein af1432"/>
    <property type="match status" value="1"/>
</dbReference>
<dbReference type="GO" id="GO:0016787">
    <property type="term" value="F:hydrolase activity"/>
    <property type="evidence" value="ECO:0007669"/>
    <property type="project" value="UniProtKB-KW"/>
</dbReference>
<protein>
    <submittedName>
        <fullName evidence="3">Metal dependent phosphohydrolase with 7TM region</fullName>
    </submittedName>
</protein>
<accession>B0CCV1</accession>
<dbReference type="PANTHER" id="PTHR36442">
    <property type="entry name" value="CYCLIC-DI-AMP PHOSPHODIESTERASE PGPH"/>
    <property type="match status" value="1"/>
</dbReference>
<name>B0CCV1_ACAM1</name>
<dbReference type="InterPro" id="IPR003607">
    <property type="entry name" value="HD/PDEase_dom"/>
</dbReference>
<dbReference type="SMART" id="SM00471">
    <property type="entry name" value="HDc"/>
    <property type="match status" value="1"/>
</dbReference>